<dbReference type="AlphaFoldDB" id="A0A9Q0SUG6"/>
<sequence>MREVTLPPKDYDFFVPWVCLVQSGVPLAKKSLSDSGSVYIFRIETGLIDGMATPELQLAFSSYLSGSGKCSLVSSVVFINLRSVTMFSQSDSKLDFVVA</sequence>
<dbReference type="Proteomes" id="UP001151529">
    <property type="component" value="Chromosome 8"/>
</dbReference>
<keyword evidence="2" id="KW-1185">Reference proteome</keyword>
<protein>
    <submittedName>
        <fullName evidence="1">Uncharacterized protein</fullName>
    </submittedName>
</protein>
<accession>A0A9Q0SUG6</accession>
<evidence type="ECO:0000313" key="2">
    <source>
        <dbReference type="Proteomes" id="UP001151529"/>
    </source>
</evidence>
<gene>
    <name evidence="1" type="ORF">OIU85_006433</name>
</gene>
<reference evidence="1" key="2">
    <citation type="journal article" date="2023" name="Int. J. Mol. Sci.">
        <title>De Novo Assembly and Annotation of 11 Diverse Shrub Willow (Salix) Genomes Reveals Novel Gene Organization in Sex-Linked Regions.</title>
        <authorList>
            <person name="Hyden B."/>
            <person name="Feng K."/>
            <person name="Yates T.B."/>
            <person name="Jawdy S."/>
            <person name="Cereghino C."/>
            <person name="Smart L.B."/>
            <person name="Muchero W."/>
        </authorList>
    </citation>
    <scope>NUCLEOTIDE SEQUENCE [LARGE SCALE GENOMIC DNA]</scope>
    <source>
        <tissue evidence="1">Shoot tip</tissue>
    </source>
</reference>
<organism evidence="1 2">
    <name type="scientific">Salix viminalis</name>
    <name type="common">Common osier</name>
    <name type="synonym">Basket willow</name>
    <dbReference type="NCBI Taxonomy" id="40686"/>
    <lineage>
        <taxon>Eukaryota</taxon>
        <taxon>Viridiplantae</taxon>
        <taxon>Streptophyta</taxon>
        <taxon>Embryophyta</taxon>
        <taxon>Tracheophyta</taxon>
        <taxon>Spermatophyta</taxon>
        <taxon>Magnoliopsida</taxon>
        <taxon>eudicotyledons</taxon>
        <taxon>Gunneridae</taxon>
        <taxon>Pentapetalae</taxon>
        <taxon>rosids</taxon>
        <taxon>fabids</taxon>
        <taxon>Malpighiales</taxon>
        <taxon>Salicaceae</taxon>
        <taxon>Saliceae</taxon>
        <taxon>Salix</taxon>
    </lineage>
</organism>
<dbReference type="EMBL" id="JAPFFL010000012">
    <property type="protein sequence ID" value="KAJ6690152.1"/>
    <property type="molecule type" value="Genomic_DNA"/>
</dbReference>
<reference evidence="1" key="1">
    <citation type="submission" date="2022-11" db="EMBL/GenBank/DDBJ databases">
        <authorList>
            <person name="Hyden B.L."/>
            <person name="Feng K."/>
            <person name="Yates T."/>
            <person name="Jawdy S."/>
            <person name="Smart L.B."/>
            <person name="Muchero W."/>
        </authorList>
    </citation>
    <scope>NUCLEOTIDE SEQUENCE</scope>
    <source>
        <tissue evidence="1">Shoot tip</tissue>
    </source>
</reference>
<evidence type="ECO:0000313" key="1">
    <source>
        <dbReference type="EMBL" id="KAJ6690152.1"/>
    </source>
</evidence>
<proteinExistence type="predicted"/>
<name>A0A9Q0SUG6_SALVM</name>
<comment type="caution">
    <text evidence="1">The sequence shown here is derived from an EMBL/GenBank/DDBJ whole genome shotgun (WGS) entry which is preliminary data.</text>
</comment>